<keyword evidence="5 9" id="KW-0812">Transmembrane</keyword>
<comment type="function">
    <text evidence="8">Probably a riboflavin-binding protein that interacts with the energy-coupling factor (ECF) ABC-transporter complex.</text>
</comment>
<keyword evidence="4 8" id="KW-1003">Cell membrane</keyword>
<evidence type="ECO:0000256" key="2">
    <source>
        <dbReference type="ARBA" id="ARBA00005540"/>
    </source>
</evidence>
<feature type="transmembrane region" description="Helical" evidence="9">
    <location>
        <begin position="120"/>
        <end position="145"/>
    </location>
</feature>
<comment type="similarity">
    <text evidence="2 8">Belongs to the prokaryotic riboflavin transporter (P-RFT) (TC 2.A.87) family.</text>
</comment>
<evidence type="ECO:0000256" key="3">
    <source>
        <dbReference type="ARBA" id="ARBA00022448"/>
    </source>
</evidence>
<evidence type="ECO:0000256" key="6">
    <source>
        <dbReference type="ARBA" id="ARBA00022989"/>
    </source>
</evidence>
<dbReference type="Pfam" id="PF12822">
    <property type="entry name" value="ECF_trnsprt"/>
    <property type="match status" value="1"/>
</dbReference>
<dbReference type="GO" id="GO:0032217">
    <property type="term" value="F:riboflavin transmembrane transporter activity"/>
    <property type="evidence" value="ECO:0007669"/>
    <property type="project" value="UniProtKB-UniRule"/>
</dbReference>
<dbReference type="InterPro" id="IPR025720">
    <property type="entry name" value="RibU"/>
</dbReference>
<dbReference type="KEGG" id="whj:H9Q79_15125"/>
<feature type="transmembrane region" description="Helical" evidence="9">
    <location>
        <begin position="21"/>
        <end position="38"/>
    </location>
</feature>
<dbReference type="InterPro" id="IPR024529">
    <property type="entry name" value="ECF_trnsprt_substrate-spec"/>
</dbReference>
<evidence type="ECO:0000256" key="4">
    <source>
        <dbReference type="ARBA" id="ARBA00022475"/>
    </source>
</evidence>
<evidence type="ECO:0000313" key="11">
    <source>
        <dbReference type="Proteomes" id="UP000515860"/>
    </source>
</evidence>
<evidence type="ECO:0000313" key="10">
    <source>
        <dbReference type="EMBL" id="QNM08203.1"/>
    </source>
</evidence>
<protein>
    <recommendedName>
        <fullName evidence="8">Riboflavin transporter</fullName>
    </recommendedName>
</protein>
<feature type="transmembrane region" description="Helical" evidence="9">
    <location>
        <begin position="58"/>
        <end position="80"/>
    </location>
</feature>
<dbReference type="PIRSF" id="PIRSF037778">
    <property type="entry name" value="UCP037778_transp_RibU"/>
    <property type="match status" value="1"/>
</dbReference>
<accession>A0A7G9GBM1</accession>
<evidence type="ECO:0000256" key="8">
    <source>
        <dbReference type="PIRNR" id="PIRNR037778"/>
    </source>
</evidence>
<dbReference type="AlphaFoldDB" id="A0A7G9GBM1"/>
<keyword evidence="7 8" id="KW-0472">Membrane</keyword>
<evidence type="ECO:0000256" key="5">
    <source>
        <dbReference type="ARBA" id="ARBA00022692"/>
    </source>
</evidence>
<dbReference type="GO" id="GO:0005886">
    <property type="term" value="C:plasma membrane"/>
    <property type="evidence" value="ECO:0007669"/>
    <property type="project" value="UniProtKB-SubCell"/>
</dbReference>
<dbReference type="Proteomes" id="UP000515860">
    <property type="component" value="Chromosome"/>
</dbReference>
<keyword evidence="6 9" id="KW-1133">Transmembrane helix</keyword>
<evidence type="ECO:0000256" key="9">
    <source>
        <dbReference type="SAM" id="Phobius"/>
    </source>
</evidence>
<feature type="transmembrane region" description="Helical" evidence="9">
    <location>
        <begin position="173"/>
        <end position="200"/>
    </location>
</feature>
<comment type="subcellular location">
    <subcellularLocation>
        <location evidence="1">Cell membrane</location>
        <topology evidence="1">Multi-pass membrane protein</topology>
    </subcellularLocation>
</comment>
<reference evidence="10 11" key="1">
    <citation type="submission" date="2020-08" db="EMBL/GenBank/DDBJ databases">
        <authorList>
            <person name="Liu C."/>
            <person name="Sun Q."/>
        </authorList>
    </citation>
    <scope>NUCLEOTIDE SEQUENCE [LARGE SCALE GENOMIC DNA]</scope>
    <source>
        <strain evidence="10 11">NSJ-29</strain>
    </source>
</reference>
<dbReference type="Gene3D" id="1.10.1760.20">
    <property type="match status" value="1"/>
</dbReference>
<organism evidence="10 11">
    <name type="scientific">Wansuia hejianensis</name>
    <dbReference type="NCBI Taxonomy" id="2763667"/>
    <lineage>
        <taxon>Bacteria</taxon>
        <taxon>Bacillati</taxon>
        <taxon>Bacillota</taxon>
        <taxon>Clostridia</taxon>
        <taxon>Lachnospirales</taxon>
        <taxon>Lachnospiraceae</taxon>
        <taxon>Wansuia</taxon>
    </lineage>
</organism>
<dbReference type="EMBL" id="CP060635">
    <property type="protein sequence ID" value="QNM08203.1"/>
    <property type="molecule type" value="Genomic_DNA"/>
</dbReference>
<evidence type="ECO:0000256" key="7">
    <source>
        <dbReference type="ARBA" id="ARBA00023136"/>
    </source>
</evidence>
<evidence type="ECO:0000256" key="1">
    <source>
        <dbReference type="ARBA" id="ARBA00004651"/>
    </source>
</evidence>
<keyword evidence="11" id="KW-1185">Reference proteome</keyword>
<name>A0A7G9GBM1_9FIRM</name>
<sequence length="212" mass="22817">MERTAGKTKRPVSGTAGKTRMLVQIAMLAAVAAVLMLFEFPVPFAPPFYELDFSEVPVLIGSFAMGPFAGACIELVKVLINLVINGTDTMFVGELANFLIGCALVVPAGMIYRKHKSRKYAMIGMLAGVICMAVIGAAVNAYMLLPAYGKAFHLEVSAFVEMGQAINPAINSLFRFCLLTVVPFNLVKGLAVSVITLLLYKHISRLLKSHSS</sequence>
<dbReference type="PANTHER" id="PTHR38438">
    <property type="entry name" value="RIBOFLAVIN TRANSPORTER RIBU"/>
    <property type="match status" value="1"/>
</dbReference>
<proteinExistence type="inferred from homology"/>
<dbReference type="RefSeq" id="WP_249328664.1">
    <property type="nucleotide sequence ID" value="NZ_CP060635.1"/>
</dbReference>
<dbReference type="PANTHER" id="PTHR38438:SF1">
    <property type="entry name" value="RIBOFLAVIN TRANSPORTER RIBU"/>
    <property type="match status" value="1"/>
</dbReference>
<gene>
    <name evidence="10" type="ORF">H9Q79_15125</name>
</gene>
<keyword evidence="3 8" id="KW-0813">Transport</keyword>